<dbReference type="Proteomes" id="UP000237271">
    <property type="component" value="Unassembled WGS sequence"/>
</dbReference>
<evidence type="ECO:0000256" key="2">
    <source>
        <dbReference type="ARBA" id="ARBA00022723"/>
    </source>
</evidence>
<comment type="caution">
    <text evidence="4">The sequence shown here is derived from an EMBL/GenBank/DDBJ whole genome shotgun (WGS) entry which is preliminary data.</text>
</comment>
<dbReference type="Pfam" id="PF13359">
    <property type="entry name" value="DDE_Tnp_4"/>
    <property type="match status" value="1"/>
</dbReference>
<reference evidence="4 5" key="1">
    <citation type="journal article" date="2017" name="Genome Biol. Evol.">
        <title>Phytophthora megakarya and P. palmivora, closely related causal agents of cacao black pod rot, underwent increases in genome sizes and gene numbers by different mechanisms.</title>
        <authorList>
            <person name="Ali S.S."/>
            <person name="Shao J."/>
            <person name="Lary D.J."/>
            <person name="Kronmiller B."/>
            <person name="Shen D."/>
            <person name="Strem M.D."/>
            <person name="Amoako-Attah I."/>
            <person name="Akrofi A.Y."/>
            <person name="Begoude B.A."/>
            <person name="Ten Hoopen G.M."/>
            <person name="Coulibaly K."/>
            <person name="Kebe B.I."/>
            <person name="Melnick R.L."/>
            <person name="Guiltinan M.J."/>
            <person name="Tyler B.M."/>
            <person name="Meinhardt L.W."/>
            <person name="Bailey B.A."/>
        </authorList>
    </citation>
    <scope>NUCLEOTIDE SEQUENCE [LARGE SCALE GENOMIC DNA]</scope>
    <source>
        <strain evidence="5">sbr112.9</strain>
    </source>
</reference>
<evidence type="ECO:0000313" key="4">
    <source>
        <dbReference type="EMBL" id="POM67119.1"/>
    </source>
</evidence>
<dbReference type="GO" id="GO:0046872">
    <property type="term" value="F:metal ion binding"/>
    <property type="evidence" value="ECO:0007669"/>
    <property type="project" value="UniProtKB-KW"/>
</dbReference>
<evidence type="ECO:0000259" key="3">
    <source>
        <dbReference type="Pfam" id="PF13359"/>
    </source>
</evidence>
<dbReference type="AlphaFoldDB" id="A0A2P4XNN9"/>
<gene>
    <name evidence="4" type="ORF">PHPALM_16924</name>
</gene>
<keyword evidence="5" id="KW-1185">Reference proteome</keyword>
<evidence type="ECO:0000256" key="1">
    <source>
        <dbReference type="ARBA" id="ARBA00001968"/>
    </source>
</evidence>
<evidence type="ECO:0000313" key="5">
    <source>
        <dbReference type="Proteomes" id="UP000237271"/>
    </source>
</evidence>
<organism evidence="4 5">
    <name type="scientific">Phytophthora palmivora</name>
    <dbReference type="NCBI Taxonomy" id="4796"/>
    <lineage>
        <taxon>Eukaryota</taxon>
        <taxon>Sar</taxon>
        <taxon>Stramenopiles</taxon>
        <taxon>Oomycota</taxon>
        <taxon>Peronosporomycetes</taxon>
        <taxon>Peronosporales</taxon>
        <taxon>Peronosporaceae</taxon>
        <taxon>Phytophthora</taxon>
    </lineage>
</organism>
<name>A0A2P4XNN9_9STRA</name>
<feature type="domain" description="DDE Tnp4" evidence="3">
    <location>
        <begin position="128"/>
        <end position="177"/>
    </location>
</feature>
<proteinExistence type="predicted"/>
<dbReference type="EMBL" id="NCKW01009472">
    <property type="protein sequence ID" value="POM67119.1"/>
    <property type="molecule type" value="Genomic_DNA"/>
</dbReference>
<comment type="cofactor">
    <cofactor evidence="1">
        <name>a divalent metal cation</name>
        <dbReference type="ChEBI" id="CHEBI:60240"/>
    </cofactor>
</comment>
<accession>A0A2P4XNN9</accession>
<keyword evidence="2" id="KW-0479">Metal-binding</keyword>
<sequence>MKRLRAADGDEAVLLLLPTRPAKLPYRERVLIPEFRLNILAISDGEPSDQFCFTVGELTLLAKYLKLPDTIPPETLCSIFYFVVEFLDEKLADFLFFDTTRIIQNVDRYCAAIAAKAPGSIEGVWGFIDGTIRPICRPSKGQRVMYNGHKRIHAMKFQTVVTPDGIISHLFGPVDGRQARCLLYKLRDDHPRRKQ</sequence>
<protein>
    <recommendedName>
        <fullName evidence="3">DDE Tnp4 domain-containing protein</fullName>
    </recommendedName>
</protein>
<dbReference type="OrthoDB" id="120686at2759"/>
<dbReference type="InterPro" id="IPR027806">
    <property type="entry name" value="HARBI1_dom"/>
</dbReference>